<dbReference type="GO" id="GO:0003677">
    <property type="term" value="F:DNA binding"/>
    <property type="evidence" value="ECO:0007669"/>
    <property type="project" value="InterPro"/>
</dbReference>
<dbReference type="Proteomes" id="UP000517753">
    <property type="component" value="Unassembled WGS sequence"/>
</dbReference>
<evidence type="ECO:0000313" key="3">
    <source>
        <dbReference type="EMBL" id="NYD88782.1"/>
    </source>
</evidence>
<keyword evidence="4" id="KW-1185">Reference proteome</keyword>
<organism evidence="3 4">
    <name type="scientific">Sphingomonas melonis</name>
    <dbReference type="NCBI Taxonomy" id="152682"/>
    <lineage>
        <taxon>Bacteria</taxon>
        <taxon>Pseudomonadati</taxon>
        <taxon>Pseudomonadota</taxon>
        <taxon>Alphaproteobacteria</taxon>
        <taxon>Sphingomonadales</taxon>
        <taxon>Sphingomonadaceae</taxon>
        <taxon>Sphingomonas</taxon>
    </lineage>
</organism>
<gene>
    <name evidence="3" type="ORF">HD841_000551</name>
</gene>
<reference evidence="3 4" key="1">
    <citation type="submission" date="2020-07" db="EMBL/GenBank/DDBJ databases">
        <authorList>
            <person name="Partida-Martinez L."/>
            <person name="Huntemann M."/>
            <person name="Clum A."/>
            <person name="Wang J."/>
            <person name="Palaniappan K."/>
            <person name="Ritter S."/>
            <person name="Chen I.-M."/>
            <person name="Stamatis D."/>
            <person name="Reddy T."/>
            <person name="O'Malley R."/>
            <person name="Daum C."/>
            <person name="Shapiro N."/>
            <person name="Ivanova N."/>
            <person name="Kyrpides N."/>
            <person name="Woyke T."/>
        </authorList>
    </citation>
    <scope>NUCLEOTIDE SEQUENCE [LARGE SCALE GENOMIC DNA]</scope>
    <source>
        <strain evidence="3 4">AS2.3</strain>
    </source>
</reference>
<dbReference type="AlphaFoldDB" id="A0A7Y9FKN9"/>
<dbReference type="SMART" id="SM00530">
    <property type="entry name" value="HTH_XRE"/>
    <property type="match status" value="1"/>
</dbReference>
<reference evidence="3 4" key="2">
    <citation type="submission" date="2020-08" db="EMBL/GenBank/DDBJ databases">
        <title>The Agave Microbiome: Exploring the role of microbial communities in plant adaptations to desert environments.</title>
        <authorList>
            <person name="Partida-Martinez L.P."/>
        </authorList>
    </citation>
    <scope>NUCLEOTIDE SEQUENCE [LARGE SCALE GENOMIC DNA]</scope>
    <source>
        <strain evidence="3 4">AS2.3</strain>
    </source>
</reference>
<comment type="caution">
    <text evidence="3">The sequence shown here is derived from an EMBL/GenBank/DDBJ whole genome shotgun (WGS) entry which is preliminary data.</text>
</comment>
<evidence type="ECO:0000313" key="4">
    <source>
        <dbReference type="Proteomes" id="UP000517753"/>
    </source>
</evidence>
<name>A0A7Y9FKN9_9SPHN</name>
<dbReference type="SUPFAM" id="SSF47413">
    <property type="entry name" value="lambda repressor-like DNA-binding domains"/>
    <property type="match status" value="1"/>
</dbReference>
<feature type="region of interest" description="Disordered" evidence="1">
    <location>
        <begin position="123"/>
        <end position="151"/>
    </location>
</feature>
<dbReference type="EMBL" id="JACCBY010000001">
    <property type="protein sequence ID" value="NYD88782.1"/>
    <property type="molecule type" value="Genomic_DNA"/>
</dbReference>
<sequence length="151" mass="16156">MDTAADRLKLARERAGFSSAREAALAMDLSYDTYAQHESGIRGYPARKAEIYARRFRVSAEWLLFGKGDEPAAEATPSLDELEAMVANIVNDEVTFQTKLSDLPHIVASGLHEQLRHFRSGLASHVGEGGTPSPGKGARSPSAKTSAGKAG</sequence>
<dbReference type="Gene3D" id="1.10.260.40">
    <property type="entry name" value="lambda repressor-like DNA-binding domains"/>
    <property type="match status" value="1"/>
</dbReference>
<feature type="domain" description="HTH cro/C1-type" evidence="2">
    <location>
        <begin position="8"/>
        <end position="63"/>
    </location>
</feature>
<accession>A0A7Y9FKN9</accession>
<dbReference type="PROSITE" id="PS50943">
    <property type="entry name" value="HTH_CROC1"/>
    <property type="match status" value="1"/>
</dbReference>
<proteinExistence type="predicted"/>
<dbReference type="CDD" id="cd00093">
    <property type="entry name" value="HTH_XRE"/>
    <property type="match status" value="1"/>
</dbReference>
<evidence type="ECO:0000256" key="1">
    <source>
        <dbReference type="SAM" id="MobiDB-lite"/>
    </source>
</evidence>
<protein>
    <submittedName>
        <fullName evidence="3">Transcriptional regulator with XRE-family HTH domain</fullName>
    </submittedName>
</protein>
<dbReference type="InterPro" id="IPR010982">
    <property type="entry name" value="Lambda_DNA-bd_dom_sf"/>
</dbReference>
<dbReference type="InterPro" id="IPR001387">
    <property type="entry name" value="Cro/C1-type_HTH"/>
</dbReference>
<dbReference type="RefSeq" id="WP_179507339.1">
    <property type="nucleotide sequence ID" value="NZ_JACCBY010000001.1"/>
</dbReference>
<evidence type="ECO:0000259" key="2">
    <source>
        <dbReference type="PROSITE" id="PS50943"/>
    </source>
</evidence>